<keyword evidence="5" id="KW-1185">Reference proteome</keyword>
<dbReference type="Proteomes" id="UP001598300">
    <property type="component" value="Unassembled WGS sequence"/>
</dbReference>
<evidence type="ECO:0000313" key="5">
    <source>
        <dbReference type="Proteomes" id="UP001598300"/>
    </source>
</evidence>
<feature type="compositionally biased region" description="Low complexity" evidence="1">
    <location>
        <begin position="68"/>
        <end position="77"/>
    </location>
</feature>
<dbReference type="EMBL" id="JBHXPM010000006">
    <property type="protein sequence ID" value="MFD3956180.1"/>
    <property type="molecule type" value="Genomic_DNA"/>
</dbReference>
<protein>
    <submittedName>
        <fullName evidence="4">Type II CAAX prenyl endopeptidase Rce1 family protein</fullName>
    </submittedName>
</protein>
<keyword evidence="2" id="KW-1133">Transmembrane helix</keyword>
<feature type="transmembrane region" description="Helical" evidence="2">
    <location>
        <begin position="157"/>
        <end position="176"/>
    </location>
</feature>
<feature type="region of interest" description="Disordered" evidence="1">
    <location>
        <begin position="1"/>
        <end position="99"/>
    </location>
</feature>
<evidence type="ECO:0000313" key="4">
    <source>
        <dbReference type="EMBL" id="MFD3956180.1"/>
    </source>
</evidence>
<feature type="compositionally biased region" description="Low complexity" evidence="1">
    <location>
        <begin position="16"/>
        <end position="61"/>
    </location>
</feature>
<reference evidence="4 5" key="1">
    <citation type="submission" date="2024-09" db="EMBL/GenBank/DDBJ databases">
        <title>The Natural Products Discovery Center: Release of the First 8490 Sequenced Strains for Exploring Actinobacteria Biosynthetic Diversity.</title>
        <authorList>
            <person name="Kalkreuter E."/>
            <person name="Kautsar S.A."/>
            <person name="Yang D."/>
            <person name="Bader C.D."/>
            <person name="Teijaro C.N."/>
            <person name="Fluegel L."/>
            <person name="Davis C.M."/>
            <person name="Simpson J.R."/>
            <person name="Lauterbach L."/>
            <person name="Steele A.D."/>
            <person name="Gui C."/>
            <person name="Meng S."/>
            <person name="Li G."/>
            <person name="Viehrig K."/>
            <person name="Ye F."/>
            <person name="Su P."/>
            <person name="Kiefer A.F."/>
            <person name="Nichols A."/>
            <person name="Cepeda A.J."/>
            <person name="Yan W."/>
            <person name="Fan B."/>
            <person name="Jiang Y."/>
            <person name="Adhikari A."/>
            <person name="Zheng C.-J."/>
            <person name="Schuster L."/>
            <person name="Cowan T.M."/>
            <person name="Smanski M.J."/>
            <person name="Chevrette M.G."/>
            <person name="De Carvalho L.P.S."/>
            <person name="Shen B."/>
        </authorList>
    </citation>
    <scope>NUCLEOTIDE SEQUENCE [LARGE SCALE GENOMIC DNA]</scope>
    <source>
        <strain evidence="4 5">NPDC058584</strain>
    </source>
</reference>
<feature type="transmembrane region" description="Helical" evidence="2">
    <location>
        <begin position="296"/>
        <end position="314"/>
    </location>
</feature>
<keyword evidence="2" id="KW-0812">Transmembrane</keyword>
<name>A0ABW6DRF5_9ACTN</name>
<feature type="compositionally biased region" description="Pro residues" evidence="1">
    <location>
        <begin position="436"/>
        <end position="448"/>
    </location>
</feature>
<dbReference type="InterPro" id="IPR052710">
    <property type="entry name" value="CAAX_protease"/>
</dbReference>
<feature type="domain" description="CAAX prenyl protease 2/Lysostaphin resistance protein A-like" evidence="3">
    <location>
        <begin position="243"/>
        <end position="332"/>
    </location>
</feature>
<accession>A0ABW6DRF5</accession>
<dbReference type="PANTHER" id="PTHR36435">
    <property type="entry name" value="SLR1288 PROTEIN"/>
    <property type="match status" value="1"/>
</dbReference>
<organism evidence="4 5">
    <name type="scientific">Streptomyces bacillaris</name>
    <dbReference type="NCBI Taxonomy" id="68179"/>
    <lineage>
        <taxon>Bacteria</taxon>
        <taxon>Bacillati</taxon>
        <taxon>Actinomycetota</taxon>
        <taxon>Actinomycetes</taxon>
        <taxon>Kitasatosporales</taxon>
        <taxon>Streptomycetaceae</taxon>
        <taxon>Streptomyces</taxon>
    </lineage>
</organism>
<comment type="caution">
    <text evidence="4">The sequence shown here is derived from an EMBL/GenBank/DDBJ whole genome shotgun (WGS) entry which is preliminary data.</text>
</comment>
<evidence type="ECO:0000256" key="2">
    <source>
        <dbReference type="SAM" id="Phobius"/>
    </source>
</evidence>
<sequence length="489" mass="50046">MKPDIPPSPWDPPASTPASSSSPTPSSSWPSAPTAGPTGSTGPAWQQPPAGPTWQQGWQQPPGGGWQQGWQGWQGPPGAVPPAGPVRAEAGSRYDQQGRNGQGGRFGWLGELSLVVLLLFVGIVVVTGLAAVLAEVLDAGPDSPDSEVFFKDPVADMAFQLVGIAIGIPVVLWGARYLGRRPAGTVSSVLGRLRWKWLGLCAAVAVPMIIVQFGIMIAWTWGEESAEPAGDGFPGWTAFLVSLAVLGALVPFQAAAEEYVFRGWLVQVIGRAVRSPWPAVVIASLLFALAHGFGELSGFILLFYSALWWGWLVIRTGGLEAVITMHAANNLLAFGLAAGFGELASTETAADAPWQAMAVEFVFAPLYCLVMARIADRRGVARVSPGEEPRTGAGAEFAAGAGAAGAVGPGLAASHASTPGPVPGPVAAPAAAPAYGPEPVPGPEPAPESRPTSGPVSAPESGPERAPGPGSGPAPESGPEPAPGSRVEP</sequence>
<gene>
    <name evidence="4" type="ORF">ACFWR3_08840</name>
</gene>
<feature type="transmembrane region" description="Helical" evidence="2">
    <location>
        <begin position="352"/>
        <end position="372"/>
    </location>
</feature>
<feature type="transmembrane region" description="Helical" evidence="2">
    <location>
        <begin position="197"/>
        <end position="221"/>
    </location>
</feature>
<feature type="transmembrane region" description="Helical" evidence="2">
    <location>
        <begin position="114"/>
        <end position="137"/>
    </location>
</feature>
<feature type="compositionally biased region" description="Pro residues" evidence="1">
    <location>
        <begin position="1"/>
        <end position="15"/>
    </location>
</feature>
<feature type="transmembrane region" description="Helical" evidence="2">
    <location>
        <begin position="272"/>
        <end position="290"/>
    </location>
</feature>
<keyword evidence="2" id="KW-0472">Membrane</keyword>
<dbReference type="InterPro" id="IPR003675">
    <property type="entry name" value="Rce1/LyrA-like_dom"/>
</dbReference>
<feature type="transmembrane region" description="Helical" evidence="2">
    <location>
        <begin position="233"/>
        <end position="252"/>
    </location>
</feature>
<proteinExistence type="predicted"/>
<dbReference type="PANTHER" id="PTHR36435:SF1">
    <property type="entry name" value="CAAX AMINO TERMINAL PROTEASE FAMILY PROTEIN"/>
    <property type="match status" value="1"/>
</dbReference>
<feature type="compositionally biased region" description="Pro residues" evidence="1">
    <location>
        <begin position="470"/>
        <end position="482"/>
    </location>
</feature>
<feature type="compositionally biased region" description="Low complexity" evidence="1">
    <location>
        <begin position="458"/>
        <end position="469"/>
    </location>
</feature>
<dbReference type="Pfam" id="PF02517">
    <property type="entry name" value="Rce1-like"/>
    <property type="match status" value="1"/>
</dbReference>
<evidence type="ECO:0000256" key="1">
    <source>
        <dbReference type="SAM" id="MobiDB-lite"/>
    </source>
</evidence>
<feature type="transmembrane region" description="Helical" evidence="2">
    <location>
        <begin position="321"/>
        <end position="340"/>
    </location>
</feature>
<evidence type="ECO:0000259" key="3">
    <source>
        <dbReference type="Pfam" id="PF02517"/>
    </source>
</evidence>
<feature type="region of interest" description="Disordered" evidence="1">
    <location>
        <begin position="408"/>
        <end position="489"/>
    </location>
</feature>
<dbReference type="RefSeq" id="WP_339152441.1">
    <property type="nucleotide sequence ID" value="NZ_JBHVRE010000012.1"/>
</dbReference>